<dbReference type="Proteomes" id="UP000281962">
    <property type="component" value="Unassembled WGS sequence"/>
</dbReference>
<dbReference type="AlphaFoldDB" id="A0A497ETX8"/>
<evidence type="ECO:0000313" key="2">
    <source>
        <dbReference type="EMBL" id="RLE50170.1"/>
    </source>
</evidence>
<reference evidence="2 3" key="1">
    <citation type="submission" date="2018-06" db="EMBL/GenBank/DDBJ databases">
        <title>Extensive metabolic versatility and redundancy in microbially diverse, dynamic hydrothermal sediments.</title>
        <authorList>
            <person name="Dombrowski N."/>
            <person name="Teske A."/>
            <person name="Baker B.J."/>
        </authorList>
    </citation>
    <scope>NUCLEOTIDE SEQUENCE [LARGE SCALE GENOMIC DNA]</scope>
    <source>
        <strain evidence="2">B30_G17</strain>
    </source>
</reference>
<feature type="domain" description="Metallo-beta-lactamase" evidence="1">
    <location>
        <begin position="43"/>
        <end position="198"/>
    </location>
</feature>
<name>A0A497ETX8_9CREN</name>
<evidence type="ECO:0000313" key="3">
    <source>
        <dbReference type="Proteomes" id="UP000281962"/>
    </source>
</evidence>
<organism evidence="2 3">
    <name type="scientific">Thermoproteota archaeon</name>
    <dbReference type="NCBI Taxonomy" id="2056631"/>
    <lineage>
        <taxon>Archaea</taxon>
        <taxon>Thermoproteota</taxon>
    </lineage>
</organism>
<dbReference type="InterPro" id="IPR041712">
    <property type="entry name" value="DHPS-like_MBL-fold"/>
</dbReference>
<protein>
    <submittedName>
        <fullName evidence="2">MBL fold metallo-hydrolase</fullName>
    </submittedName>
</protein>
<dbReference type="PANTHER" id="PTHR13754">
    <property type="entry name" value="METALLO-BETA-LACTAMASE SUPERFAMILY PROTEIN"/>
    <property type="match status" value="1"/>
</dbReference>
<evidence type="ECO:0000259" key="1">
    <source>
        <dbReference type="Pfam" id="PF00753"/>
    </source>
</evidence>
<dbReference type="CDD" id="cd07713">
    <property type="entry name" value="DHPS-like_MBL-fold"/>
    <property type="match status" value="1"/>
</dbReference>
<accession>A0A497ETX8</accession>
<dbReference type="EMBL" id="QMQY01000070">
    <property type="protein sequence ID" value="RLE50170.1"/>
    <property type="molecule type" value="Genomic_DNA"/>
</dbReference>
<gene>
    <name evidence="2" type="ORF">DRJ21_01895</name>
</gene>
<proteinExistence type="predicted"/>
<comment type="caution">
    <text evidence="2">The sequence shown here is derived from an EMBL/GenBank/DDBJ whole genome shotgun (WGS) entry which is preliminary data.</text>
</comment>
<dbReference type="Gene3D" id="3.60.15.10">
    <property type="entry name" value="Ribonuclease Z/Hydroxyacylglutathione hydrolase-like"/>
    <property type="match status" value="1"/>
</dbReference>
<dbReference type="InterPro" id="IPR036866">
    <property type="entry name" value="RibonucZ/Hydroxyglut_hydro"/>
</dbReference>
<sequence length="286" mass="32153">MEVEEVKISVLLDDYAGYETSFLAQHGLSIHVKVKLTNQNVFNILVDVGQQAEPIIYNAEKLGIELSDLDAILLTHCHYDHTGGLRGIIDRARKSVIIAHPLIFRKHYILKPKIRYVGIPLNASKIELEKLNVNLLLTREPVEIASGVYITGEVDRIDKPKLIEGLVYEENGRLIQDQMLDDISLIIKLKDKGVIITGCSHAGITNIVRCARKIIGLEKFIVIGGLHLISMENNEIEEIIDKLSSFGVEELYVGHCTGWKAIALMWRSKKFKEVQVLHSGKVMTIK</sequence>
<dbReference type="Pfam" id="PF00753">
    <property type="entry name" value="Lactamase_B"/>
    <property type="match status" value="1"/>
</dbReference>
<dbReference type="PANTHER" id="PTHR13754:SF13">
    <property type="entry name" value="METALLO-BETA-LACTAMASE SUPERFAMILY PROTEIN (AFU_ORTHOLOGUE AFUA_3G07630)"/>
    <property type="match status" value="1"/>
</dbReference>
<dbReference type="GO" id="GO:0016787">
    <property type="term" value="F:hydrolase activity"/>
    <property type="evidence" value="ECO:0007669"/>
    <property type="project" value="UniProtKB-KW"/>
</dbReference>
<dbReference type="GO" id="GO:0016740">
    <property type="term" value="F:transferase activity"/>
    <property type="evidence" value="ECO:0007669"/>
    <property type="project" value="TreeGrafter"/>
</dbReference>
<dbReference type="SUPFAM" id="SSF56281">
    <property type="entry name" value="Metallo-hydrolase/oxidoreductase"/>
    <property type="match status" value="1"/>
</dbReference>
<dbReference type="InterPro" id="IPR001279">
    <property type="entry name" value="Metallo-B-lactamas"/>
</dbReference>
<dbReference type="InterPro" id="IPR052926">
    <property type="entry name" value="Metallo-beta-lactamase_dom"/>
</dbReference>